<protein>
    <submittedName>
        <fullName evidence="1">10738_t:CDS:1</fullName>
    </submittedName>
</protein>
<gene>
    <name evidence="1" type="ORF">DERYTH_LOCUS16458</name>
</gene>
<accession>A0A9N9NP91</accession>
<comment type="caution">
    <text evidence="1">The sequence shown here is derived from an EMBL/GenBank/DDBJ whole genome shotgun (WGS) entry which is preliminary data.</text>
</comment>
<reference evidence="1" key="1">
    <citation type="submission" date="2021-06" db="EMBL/GenBank/DDBJ databases">
        <authorList>
            <person name="Kallberg Y."/>
            <person name="Tangrot J."/>
            <person name="Rosling A."/>
        </authorList>
    </citation>
    <scope>NUCLEOTIDE SEQUENCE</scope>
    <source>
        <strain evidence="1">MA453B</strain>
    </source>
</reference>
<dbReference type="EMBL" id="CAJVPY010014379">
    <property type="protein sequence ID" value="CAG8746215.1"/>
    <property type="molecule type" value="Genomic_DNA"/>
</dbReference>
<organism evidence="1 2">
    <name type="scientific">Dentiscutata erythropus</name>
    <dbReference type="NCBI Taxonomy" id="1348616"/>
    <lineage>
        <taxon>Eukaryota</taxon>
        <taxon>Fungi</taxon>
        <taxon>Fungi incertae sedis</taxon>
        <taxon>Mucoromycota</taxon>
        <taxon>Glomeromycotina</taxon>
        <taxon>Glomeromycetes</taxon>
        <taxon>Diversisporales</taxon>
        <taxon>Gigasporaceae</taxon>
        <taxon>Dentiscutata</taxon>
    </lineage>
</organism>
<feature type="non-terminal residue" evidence="1">
    <location>
        <position position="105"/>
    </location>
</feature>
<name>A0A9N9NP91_9GLOM</name>
<proteinExistence type="predicted"/>
<dbReference type="AlphaFoldDB" id="A0A9N9NP91"/>
<dbReference type="Proteomes" id="UP000789405">
    <property type="component" value="Unassembled WGS sequence"/>
</dbReference>
<evidence type="ECO:0000313" key="2">
    <source>
        <dbReference type="Proteomes" id="UP000789405"/>
    </source>
</evidence>
<keyword evidence="2" id="KW-1185">Reference proteome</keyword>
<sequence length="105" mass="12325">MDSKFDHIYLNNILILFPEVLYFRGLIVPNNQLHLSSHHKQLELALDLRDHLKALGRSRLNHLLRLQYLWWRPCANVANVANASEKDLIVFGFQNQSSHQIKRAQ</sequence>
<evidence type="ECO:0000313" key="1">
    <source>
        <dbReference type="EMBL" id="CAG8746215.1"/>
    </source>
</evidence>